<dbReference type="RefSeq" id="WP_155338613.1">
    <property type="nucleotide sequence ID" value="NZ_BAAABN010000060.1"/>
</dbReference>
<evidence type="ECO:0000256" key="7">
    <source>
        <dbReference type="SAM" id="Phobius"/>
    </source>
</evidence>
<feature type="transmembrane region" description="Helical" evidence="7">
    <location>
        <begin position="69"/>
        <end position="91"/>
    </location>
</feature>
<keyword evidence="3 6" id="KW-0378">Hydrolase</keyword>
<dbReference type="GO" id="GO:0046872">
    <property type="term" value="F:metal ion binding"/>
    <property type="evidence" value="ECO:0007669"/>
    <property type="project" value="UniProtKB-KW"/>
</dbReference>
<evidence type="ECO:0000256" key="5">
    <source>
        <dbReference type="ARBA" id="ARBA00023049"/>
    </source>
</evidence>
<keyword evidence="1 6" id="KW-0645">Protease</keyword>
<evidence type="ECO:0000256" key="1">
    <source>
        <dbReference type="ARBA" id="ARBA00022670"/>
    </source>
</evidence>
<dbReference type="Gene3D" id="3.30.2010.10">
    <property type="entry name" value="Metalloproteases ('zincins'), catalytic domain"/>
    <property type="match status" value="1"/>
</dbReference>
<evidence type="ECO:0000256" key="6">
    <source>
        <dbReference type="RuleBase" id="RU003983"/>
    </source>
</evidence>
<dbReference type="Proteomes" id="UP000334990">
    <property type="component" value="Unassembled WGS sequence"/>
</dbReference>
<dbReference type="OrthoDB" id="3541294at2"/>
<evidence type="ECO:0000256" key="2">
    <source>
        <dbReference type="ARBA" id="ARBA00022723"/>
    </source>
</evidence>
<evidence type="ECO:0000259" key="8">
    <source>
        <dbReference type="Pfam" id="PF01435"/>
    </source>
</evidence>
<keyword evidence="2" id="KW-0479">Metal-binding</keyword>
<dbReference type="GO" id="GO:0004222">
    <property type="term" value="F:metalloendopeptidase activity"/>
    <property type="evidence" value="ECO:0007669"/>
    <property type="project" value="InterPro"/>
</dbReference>
<feature type="domain" description="Peptidase M48" evidence="8">
    <location>
        <begin position="94"/>
        <end position="170"/>
    </location>
</feature>
<feature type="transmembrane region" description="Helical" evidence="7">
    <location>
        <begin position="6"/>
        <end position="24"/>
    </location>
</feature>
<evidence type="ECO:0000313" key="9">
    <source>
        <dbReference type="EMBL" id="GES02382.1"/>
    </source>
</evidence>
<dbReference type="CDD" id="cd07326">
    <property type="entry name" value="M56_BlaR1_MecR1_like"/>
    <property type="match status" value="1"/>
</dbReference>
<keyword evidence="7" id="KW-1133">Transmembrane helix</keyword>
<evidence type="ECO:0000256" key="3">
    <source>
        <dbReference type="ARBA" id="ARBA00022801"/>
    </source>
</evidence>
<evidence type="ECO:0000256" key="4">
    <source>
        <dbReference type="ARBA" id="ARBA00022833"/>
    </source>
</evidence>
<dbReference type="Pfam" id="PF01435">
    <property type="entry name" value="Peptidase_M48"/>
    <property type="match status" value="1"/>
</dbReference>
<keyword evidence="4 6" id="KW-0862">Zinc</keyword>
<feature type="transmembrane region" description="Helical" evidence="7">
    <location>
        <begin position="36"/>
        <end position="63"/>
    </location>
</feature>
<dbReference type="PANTHER" id="PTHR34978:SF3">
    <property type="entry name" value="SLR0241 PROTEIN"/>
    <property type="match status" value="1"/>
</dbReference>
<sequence length="294" mass="30357">MIDHVVVSAILAPALLVLAMLVMVDRQHPGPTAVTFVFSALLVAVSSLVSLAAVSVEAGMILAGGDLPGLPHLGTVVFLLLVTAAIGAGVWRERRSLRAARAQAAALPGDDVVVLLPAEEPAAFTLPGRPGRIVVTQGMVGALSAADRAVVMARERAHLAGHHHRWLLAGRLAVAAHPLLWRAARIFPYLMERWADERAAEQVGDRRATARAIGAAALVAGADPAPGALPLLTERGPGSVPRRIAALLSPLPGGQGALMLAVPLLVAVGPGVWSAEAIVDVMQAGGPCTEKNER</sequence>
<reference evidence="9 10" key="1">
    <citation type="submission" date="2019-10" db="EMBL/GenBank/DDBJ databases">
        <title>Whole genome shotgun sequence of Acrocarpospora corrugata NBRC 13972.</title>
        <authorList>
            <person name="Ichikawa N."/>
            <person name="Kimura A."/>
            <person name="Kitahashi Y."/>
            <person name="Komaki H."/>
            <person name="Oguchi A."/>
        </authorList>
    </citation>
    <scope>NUCLEOTIDE SEQUENCE [LARGE SCALE GENOMIC DNA]</scope>
    <source>
        <strain evidence="9 10">NBRC 13972</strain>
    </source>
</reference>
<dbReference type="AlphaFoldDB" id="A0A5M3W2Y4"/>
<protein>
    <recommendedName>
        <fullName evidence="8">Peptidase M48 domain-containing protein</fullName>
    </recommendedName>
</protein>
<dbReference type="GO" id="GO:0006508">
    <property type="term" value="P:proteolysis"/>
    <property type="evidence" value="ECO:0007669"/>
    <property type="project" value="UniProtKB-KW"/>
</dbReference>
<keyword evidence="7" id="KW-0812">Transmembrane</keyword>
<comment type="similarity">
    <text evidence="6">Belongs to the peptidase M48 family.</text>
</comment>
<dbReference type="PANTHER" id="PTHR34978">
    <property type="entry name" value="POSSIBLE SENSOR-TRANSDUCER PROTEIN BLAR"/>
    <property type="match status" value="1"/>
</dbReference>
<keyword evidence="5 6" id="KW-0482">Metalloprotease</keyword>
<keyword evidence="7" id="KW-0472">Membrane</keyword>
<proteinExistence type="inferred from homology"/>
<dbReference type="EMBL" id="BLAD01000058">
    <property type="protein sequence ID" value="GES02382.1"/>
    <property type="molecule type" value="Genomic_DNA"/>
</dbReference>
<evidence type="ECO:0000313" key="10">
    <source>
        <dbReference type="Proteomes" id="UP000334990"/>
    </source>
</evidence>
<accession>A0A5M3W2Y4</accession>
<dbReference type="InterPro" id="IPR001915">
    <property type="entry name" value="Peptidase_M48"/>
</dbReference>
<comment type="caution">
    <text evidence="9">The sequence shown here is derived from an EMBL/GenBank/DDBJ whole genome shotgun (WGS) entry which is preliminary data.</text>
</comment>
<gene>
    <name evidence="9" type="ORF">Acor_44480</name>
</gene>
<comment type="cofactor">
    <cofactor evidence="6">
        <name>Zn(2+)</name>
        <dbReference type="ChEBI" id="CHEBI:29105"/>
    </cofactor>
    <text evidence="6">Binds 1 zinc ion per subunit.</text>
</comment>
<dbReference type="InterPro" id="IPR052173">
    <property type="entry name" value="Beta-lactam_resp_regulator"/>
</dbReference>
<keyword evidence="10" id="KW-1185">Reference proteome</keyword>
<name>A0A5M3W2Y4_9ACTN</name>
<organism evidence="9 10">
    <name type="scientific">Acrocarpospora corrugata</name>
    <dbReference type="NCBI Taxonomy" id="35763"/>
    <lineage>
        <taxon>Bacteria</taxon>
        <taxon>Bacillati</taxon>
        <taxon>Actinomycetota</taxon>
        <taxon>Actinomycetes</taxon>
        <taxon>Streptosporangiales</taxon>
        <taxon>Streptosporangiaceae</taxon>
        <taxon>Acrocarpospora</taxon>
    </lineage>
</organism>